<gene>
    <name evidence="2" type="ORF">GNC51_004580</name>
</gene>
<dbReference type="EMBL" id="DAASTO010000037">
    <property type="protein sequence ID" value="HAE6965790.1"/>
    <property type="molecule type" value="Genomic_DNA"/>
</dbReference>
<organism evidence="2">
    <name type="scientific">Salmonella enterica subsp. enterica serovar Panama</name>
    <dbReference type="NCBI Taxonomy" id="29472"/>
    <lineage>
        <taxon>Bacteria</taxon>
        <taxon>Pseudomonadati</taxon>
        <taxon>Pseudomonadota</taxon>
        <taxon>Gammaproteobacteria</taxon>
        <taxon>Enterobacterales</taxon>
        <taxon>Enterobacteriaceae</taxon>
        <taxon>Salmonella</taxon>
    </lineage>
</organism>
<name>A0A735J7S5_SALET</name>
<sequence length="46" mass="5088">MMILVFSATYLCRCGYIDSGIYGAISIFGFFEVLFEITLIASLLGK</sequence>
<reference evidence="2" key="2">
    <citation type="submission" date="2018-07" db="EMBL/GenBank/DDBJ databases">
        <authorList>
            <consortium name="NCBI Pathogen Detection Project"/>
        </authorList>
    </citation>
    <scope>NUCLEOTIDE SEQUENCE</scope>
    <source>
        <strain evidence="2">CDC B1171</strain>
    </source>
</reference>
<keyword evidence="1" id="KW-1133">Transmembrane helix</keyword>
<keyword evidence="1" id="KW-0812">Transmembrane</keyword>
<comment type="caution">
    <text evidence="2">The sequence shown here is derived from an EMBL/GenBank/DDBJ whole genome shotgun (WGS) entry which is preliminary data.</text>
</comment>
<proteinExistence type="predicted"/>
<dbReference type="AlphaFoldDB" id="A0A735J7S5"/>
<keyword evidence="1" id="KW-0472">Membrane</keyword>
<feature type="transmembrane region" description="Helical" evidence="1">
    <location>
        <begin position="24"/>
        <end position="44"/>
    </location>
</feature>
<evidence type="ECO:0000313" key="2">
    <source>
        <dbReference type="EMBL" id="HAE6965790.1"/>
    </source>
</evidence>
<evidence type="ECO:0000256" key="1">
    <source>
        <dbReference type="SAM" id="Phobius"/>
    </source>
</evidence>
<protein>
    <submittedName>
        <fullName evidence="2">Uncharacterized protein</fullName>
    </submittedName>
</protein>
<reference evidence="2" key="1">
    <citation type="journal article" date="2018" name="Genome Biol.">
        <title>SKESA: strategic k-mer extension for scrupulous assemblies.</title>
        <authorList>
            <person name="Souvorov A."/>
            <person name="Agarwala R."/>
            <person name="Lipman D.J."/>
        </authorList>
    </citation>
    <scope>NUCLEOTIDE SEQUENCE</scope>
    <source>
        <strain evidence="2">CDC B1171</strain>
    </source>
</reference>
<accession>A0A735J7S5</accession>